<name>A0A4Y2BLS9_ARAVE</name>
<protein>
    <submittedName>
        <fullName evidence="1">Uncharacterized protein</fullName>
    </submittedName>
</protein>
<keyword evidence="2" id="KW-1185">Reference proteome</keyword>
<reference evidence="1 2" key="1">
    <citation type="journal article" date="2019" name="Sci. Rep.">
        <title>Orb-weaving spider Araneus ventricosus genome elucidates the spidroin gene catalogue.</title>
        <authorList>
            <person name="Kono N."/>
            <person name="Nakamura H."/>
            <person name="Ohtoshi R."/>
            <person name="Moran D.A.P."/>
            <person name="Shinohara A."/>
            <person name="Yoshida Y."/>
            <person name="Fujiwara M."/>
            <person name="Mori M."/>
            <person name="Tomita M."/>
            <person name="Arakawa K."/>
        </authorList>
    </citation>
    <scope>NUCLEOTIDE SEQUENCE [LARGE SCALE GENOMIC DNA]</scope>
</reference>
<evidence type="ECO:0000313" key="1">
    <source>
        <dbReference type="EMBL" id="GBL93028.1"/>
    </source>
</evidence>
<proteinExistence type="predicted"/>
<dbReference type="AlphaFoldDB" id="A0A4Y2BLS9"/>
<dbReference type="Proteomes" id="UP000499080">
    <property type="component" value="Unassembled WGS sequence"/>
</dbReference>
<comment type="caution">
    <text evidence="1">The sequence shown here is derived from an EMBL/GenBank/DDBJ whole genome shotgun (WGS) entry which is preliminary data.</text>
</comment>
<evidence type="ECO:0000313" key="2">
    <source>
        <dbReference type="Proteomes" id="UP000499080"/>
    </source>
</evidence>
<organism evidence="1 2">
    <name type="scientific">Araneus ventricosus</name>
    <name type="common">Orbweaver spider</name>
    <name type="synonym">Epeira ventricosa</name>
    <dbReference type="NCBI Taxonomy" id="182803"/>
    <lineage>
        <taxon>Eukaryota</taxon>
        <taxon>Metazoa</taxon>
        <taxon>Ecdysozoa</taxon>
        <taxon>Arthropoda</taxon>
        <taxon>Chelicerata</taxon>
        <taxon>Arachnida</taxon>
        <taxon>Araneae</taxon>
        <taxon>Araneomorphae</taxon>
        <taxon>Entelegynae</taxon>
        <taxon>Araneoidea</taxon>
        <taxon>Araneidae</taxon>
        <taxon>Araneus</taxon>
    </lineage>
</organism>
<accession>A0A4Y2BLS9</accession>
<sequence length="119" mass="12676">MNADDLFIVVKRVNRAVSRSGVIVGHIEEIEKGLSGNDMVLEGGINAGKSCLVEDSGRMDLGLGLPSDGVADLMGDGFELRSDSCDQEKFLVSVCQDFVRAGVGKVFGLNLSPDQEVLF</sequence>
<gene>
    <name evidence="1" type="ORF">AVEN_54659_1</name>
</gene>
<dbReference type="EMBL" id="BGPR01000090">
    <property type="protein sequence ID" value="GBL93028.1"/>
    <property type="molecule type" value="Genomic_DNA"/>
</dbReference>